<evidence type="ECO:0000256" key="2">
    <source>
        <dbReference type="ARBA" id="ARBA00022741"/>
    </source>
</evidence>
<feature type="domain" description="MCM C-terminal AAA(+) ATPase" evidence="6">
    <location>
        <begin position="72"/>
        <end position="278"/>
    </location>
</feature>
<dbReference type="Pfam" id="PF17855">
    <property type="entry name" value="MCM_lid"/>
    <property type="match status" value="1"/>
</dbReference>
<dbReference type="KEGG" id="tva:5465441"/>
<reference evidence="7" key="2">
    <citation type="journal article" date="2007" name="Science">
        <title>Draft genome sequence of the sexually transmitted pathogen Trichomonas vaginalis.</title>
        <authorList>
            <person name="Carlton J.M."/>
            <person name="Hirt R.P."/>
            <person name="Silva J.C."/>
            <person name="Delcher A.L."/>
            <person name="Schatz M."/>
            <person name="Zhao Q."/>
            <person name="Wortman J.R."/>
            <person name="Bidwell S.L."/>
            <person name="Alsmark U.C.M."/>
            <person name="Besteiro S."/>
            <person name="Sicheritz-Ponten T."/>
            <person name="Noel C.J."/>
            <person name="Dacks J.B."/>
            <person name="Foster P.G."/>
            <person name="Simillion C."/>
            <person name="Van de Peer Y."/>
            <person name="Miranda-Saavedra D."/>
            <person name="Barton G.J."/>
            <person name="Westrop G.D."/>
            <person name="Mueller S."/>
            <person name="Dessi D."/>
            <person name="Fiori P.L."/>
            <person name="Ren Q."/>
            <person name="Paulsen I."/>
            <person name="Zhang H."/>
            <person name="Bastida-Corcuera F.D."/>
            <person name="Simoes-Barbosa A."/>
            <person name="Brown M.T."/>
            <person name="Hayes R.D."/>
            <person name="Mukherjee M."/>
            <person name="Okumura C.Y."/>
            <person name="Schneider R."/>
            <person name="Smith A.J."/>
            <person name="Vanacova S."/>
            <person name="Villalvazo M."/>
            <person name="Haas B.J."/>
            <person name="Pertea M."/>
            <person name="Feldblyum T.V."/>
            <person name="Utterback T.R."/>
            <person name="Shu C.L."/>
            <person name="Osoegawa K."/>
            <person name="de Jong P.J."/>
            <person name="Hrdy I."/>
            <person name="Horvathova L."/>
            <person name="Zubacova Z."/>
            <person name="Dolezal P."/>
            <person name="Malik S.B."/>
            <person name="Logsdon J.M. Jr."/>
            <person name="Henze K."/>
            <person name="Gupta A."/>
            <person name="Wang C.C."/>
            <person name="Dunne R.L."/>
            <person name="Upcroft J.A."/>
            <person name="Upcroft P."/>
            <person name="White O."/>
            <person name="Salzberg S.L."/>
            <person name="Tang P."/>
            <person name="Chiu C.-H."/>
            <person name="Lee Y.-S."/>
            <person name="Embley T.M."/>
            <person name="Coombs G.H."/>
            <person name="Mottram J.C."/>
            <person name="Tachezy J."/>
            <person name="Fraser-Liggett C.M."/>
            <person name="Johnson P.J."/>
        </authorList>
    </citation>
    <scope>NUCLEOTIDE SEQUENCE [LARGE SCALE GENOMIC DNA]</scope>
    <source>
        <strain evidence="7">G3</strain>
    </source>
</reference>
<evidence type="ECO:0000313" key="7">
    <source>
        <dbReference type="EMBL" id="EAY19911.1"/>
    </source>
</evidence>
<dbReference type="OMA" id="MECSMQV"/>
<comment type="similarity">
    <text evidence="5">Belongs to the MCM family.</text>
</comment>
<keyword evidence="8" id="KW-1185">Reference proteome</keyword>
<dbReference type="SMART" id="SM00350">
    <property type="entry name" value="MCM"/>
    <property type="match status" value="1"/>
</dbReference>
<dbReference type="InterPro" id="IPR003593">
    <property type="entry name" value="AAA+_ATPase"/>
</dbReference>
<dbReference type="VEuPathDB" id="TrichDB:TVAGG3_0711800"/>
<dbReference type="GO" id="GO:0005634">
    <property type="term" value="C:nucleus"/>
    <property type="evidence" value="ECO:0000318"/>
    <property type="project" value="GO_Central"/>
</dbReference>
<dbReference type="PROSITE" id="PS50051">
    <property type="entry name" value="MCM_2"/>
    <property type="match status" value="1"/>
</dbReference>
<dbReference type="PANTHER" id="PTHR11630">
    <property type="entry name" value="DNA REPLICATION LICENSING FACTOR MCM FAMILY MEMBER"/>
    <property type="match status" value="1"/>
</dbReference>
<name>A2DIB5_TRIV3</name>
<dbReference type="GO" id="GO:0000727">
    <property type="term" value="P:double-strand break repair via break-induced replication"/>
    <property type="evidence" value="ECO:0000318"/>
    <property type="project" value="GO_Central"/>
</dbReference>
<dbReference type="VEuPathDB" id="TrichDB:TVAG_198280"/>
<dbReference type="SMART" id="SM00382">
    <property type="entry name" value="AAA"/>
    <property type="match status" value="1"/>
</dbReference>
<dbReference type="AlphaFoldDB" id="A2DIB5"/>
<dbReference type="InterPro" id="IPR018525">
    <property type="entry name" value="MCM_CS"/>
</dbReference>
<dbReference type="GO" id="GO:0003697">
    <property type="term" value="F:single-stranded DNA binding"/>
    <property type="evidence" value="ECO:0000318"/>
    <property type="project" value="GO_Central"/>
</dbReference>
<dbReference type="SUPFAM" id="SSF52540">
    <property type="entry name" value="P-loop containing nucleoside triphosphate hydrolases"/>
    <property type="match status" value="1"/>
</dbReference>
<dbReference type="STRING" id="5722.A2DIB5"/>
<dbReference type="Proteomes" id="UP000001542">
    <property type="component" value="Unassembled WGS sequence"/>
</dbReference>
<dbReference type="InterPro" id="IPR001208">
    <property type="entry name" value="MCM_dom"/>
</dbReference>
<keyword evidence="3 5" id="KW-0067">ATP-binding</keyword>
<evidence type="ECO:0000259" key="6">
    <source>
        <dbReference type="PROSITE" id="PS50051"/>
    </source>
</evidence>
<organism evidence="7 8">
    <name type="scientific">Trichomonas vaginalis (strain ATCC PRA-98 / G3)</name>
    <dbReference type="NCBI Taxonomy" id="412133"/>
    <lineage>
        <taxon>Eukaryota</taxon>
        <taxon>Metamonada</taxon>
        <taxon>Parabasalia</taxon>
        <taxon>Trichomonadida</taxon>
        <taxon>Trichomonadidae</taxon>
        <taxon>Trichomonas</taxon>
    </lineage>
</organism>
<dbReference type="InterPro" id="IPR027417">
    <property type="entry name" value="P-loop_NTPase"/>
</dbReference>
<evidence type="ECO:0000256" key="1">
    <source>
        <dbReference type="ARBA" id="ARBA00012551"/>
    </source>
</evidence>
<keyword evidence="4 5" id="KW-0238">DNA-binding</keyword>
<evidence type="ECO:0000256" key="3">
    <source>
        <dbReference type="ARBA" id="ARBA00022840"/>
    </source>
</evidence>
<dbReference type="EMBL" id="DS113203">
    <property type="protein sequence ID" value="EAY19911.1"/>
    <property type="molecule type" value="Genomic_DNA"/>
</dbReference>
<proteinExistence type="inferred from homology"/>
<dbReference type="RefSeq" id="XP_001580897.1">
    <property type="nucleotide sequence ID" value="XM_001580847.1"/>
</dbReference>
<dbReference type="GO" id="GO:0006270">
    <property type="term" value="P:DNA replication initiation"/>
    <property type="evidence" value="ECO:0000318"/>
    <property type="project" value="GO_Central"/>
</dbReference>
<dbReference type="Gene3D" id="3.40.50.300">
    <property type="entry name" value="P-loop containing nucleotide triphosphate hydrolases"/>
    <property type="match status" value="1"/>
</dbReference>
<dbReference type="GO" id="GO:0006271">
    <property type="term" value="P:DNA strand elongation involved in DNA replication"/>
    <property type="evidence" value="ECO:0000318"/>
    <property type="project" value="GO_Central"/>
</dbReference>
<dbReference type="InterPro" id="IPR041562">
    <property type="entry name" value="MCM_lid"/>
</dbReference>
<dbReference type="PANTHER" id="PTHR11630:SF26">
    <property type="entry name" value="DNA REPLICATION LICENSING FACTOR MCM7"/>
    <property type="match status" value="1"/>
</dbReference>
<dbReference type="InterPro" id="IPR031327">
    <property type="entry name" value="MCM"/>
</dbReference>
<dbReference type="GO" id="GO:0003678">
    <property type="term" value="F:DNA helicase activity"/>
    <property type="evidence" value="ECO:0007669"/>
    <property type="project" value="UniProtKB-EC"/>
</dbReference>
<dbReference type="PROSITE" id="PS00847">
    <property type="entry name" value="MCM_1"/>
    <property type="match status" value="1"/>
</dbReference>
<keyword evidence="2 5" id="KW-0547">Nucleotide-binding</keyword>
<sequence length="457" mass="50472">MTIYARDSLVQLCNTGDVIEVSGIFLPLPIKAFRQSLVSETYIEAQNIIVAPKYDEQLEEETSTATDEEARTYAALASSIAPEIFGMDDVKKALLLELVGGVTRTFEDGVRIRGDINILLMGDPGVAKSQLLKYVARISPRAVYTTGRGSSGVGLTAAVLKDPVTGEMALEGGALVLADNGICCIDEFDKMQDSDRTAIYEVMEQQTVSIAKAGITTTLNARTAILAAANPVHSRYLINRSLLENVNLPAALISRFDLLFLLLDRPTVESDKALAEHIAYVHMNMRAPDSTARVSLAKLREHIAKAKEYSPIIPPELENYISSAYVEMRMENTEEPITPRYLLAILRLSMSLAKLRFADVVTVDDVDEALRLVKASKLSLETKPEDQSKQDNITAIYTKINNAFRGHKNVNVSEIEKLILNSGFTKEDLVNTLDTYERYGVFMLNPSRTVVTFVQNQ</sequence>
<dbReference type="EC" id="3.6.4.12" evidence="1"/>
<evidence type="ECO:0000256" key="4">
    <source>
        <dbReference type="ARBA" id="ARBA00023125"/>
    </source>
</evidence>
<evidence type="ECO:0000313" key="8">
    <source>
        <dbReference type="Proteomes" id="UP000001542"/>
    </source>
</evidence>
<dbReference type="FunFam" id="3.40.50.300:FF:001754">
    <property type="entry name" value="DNA replication licensing factor"/>
    <property type="match status" value="1"/>
</dbReference>
<dbReference type="Pfam" id="PF00493">
    <property type="entry name" value="MCM"/>
    <property type="match status" value="1"/>
</dbReference>
<accession>A2DIB5</accession>
<dbReference type="PRINTS" id="PR01657">
    <property type="entry name" value="MCMFAMILY"/>
</dbReference>
<protein>
    <recommendedName>
        <fullName evidence="1">DNA helicase</fullName>
        <ecNumber evidence="1">3.6.4.12</ecNumber>
    </recommendedName>
</protein>
<dbReference type="eggNOG" id="KOG0482">
    <property type="taxonomic scope" value="Eukaryota"/>
</dbReference>
<dbReference type="InterPro" id="IPR012340">
    <property type="entry name" value="NA-bd_OB-fold"/>
</dbReference>
<gene>
    <name evidence="7" type="ORF">TVAG_130190</name>
</gene>
<dbReference type="GO" id="GO:0005524">
    <property type="term" value="F:ATP binding"/>
    <property type="evidence" value="ECO:0007669"/>
    <property type="project" value="UniProtKB-KW"/>
</dbReference>
<reference evidence="7" key="1">
    <citation type="submission" date="2006-10" db="EMBL/GenBank/DDBJ databases">
        <authorList>
            <person name="Amadeo P."/>
            <person name="Zhao Q."/>
            <person name="Wortman J."/>
            <person name="Fraser-Liggett C."/>
            <person name="Carlton J."/>
        </authorList>
    </citation>
    <scope>NUCLEOTIDE SEQUENCE</scope>
    <source>
        <strain evidence="7">G3</strain>
    </source>
</reference>
<evidence type="ECO:0000256" key="5">
    <source>
        <dbReference type="RuleBase" id="RU004070"/>
    </source>
</evidence>
<dbReference type="InParanoid" id="A2DIB5"/>
<dbReference type="FunCoup" id="A2DIB5">
    <property type="interactions" value="886"/>
</dbReference>
<dbReference type="Gene3D" id="2.40.50.140">
    <property type="entry name" value="Nucleic acid-binding proteins"/>
    <property type="match status" value="1"/>
</dbReference>
<dbReference type="OrthoDB" id="3207464at2759"/>
<dbReference type="GO" id="GO:0042555">
    <property type="term" value="C:MCM complex"/>
    <property type="evidence" value="ECO:0000318"/>
    <property type="project" value="GO_Central"/>
</dbReference>